<protein>
    <submittedName>
        <fullName evidence="3">VOC family protein</fullName>
    </submittedName>
</protein>
<evidence type="ECO:0000256" key="1">
    <source>
        <dbReference type="ARBA" id="ARBA00022723"/>
    </source>
</evidence>
<dbReference type="PROSITE" id="PS00934">
    <property type="entry name" value="GLYOXALASE_I_1"/>
    <property type="match status" value="1"/>
</dbReference>
<evidence type="ECO:0000313" key="3">
    <source>
        <dbReference type="EMBL" id="TQR21449.1"/>
    </source>
</evidence>
<dbReference type="GO" id="GO:0004462">
    <property type="term" value="F:lactoylglutathione lyase activity"/>
    <property type="evidence" value="ECO:0007669"/>
    <property type="project" value="InterPro"/>
</dbReference>
<accession>A0A544TVG9</accession>
<keyword evidence="1" id="KW-0479">Metal-binding</keyword>
<dbReference type="InterPro" id="IPR018146">
    <property type="entry name" value="Glyoxalase_1_CS"/>
</dbReference>
<dbReference type="Proteomes" id="UP000316626">
    <property type="component" value="Unassembled WGS sequence"/>
</dbReference>
<evidence type="ECO:0000259" key="2">
    <source>
        <dbReference type="PROSITE" id="PS51819"/>
    </source>
</evidence>
<proteinExistence type="predicted"/>
<dbReference type="Pfam" id="PF00903">
    <property type="entry name" value="Glyoxalase"/>
    <property type="match status" value="1"/>
</dbReference>
<dbReference type="SUPFAM" id="SSF54593">
    <property type="entry name" value="Glyoxalase/Bleomycin resistance protein/Dihydroxybiphenyl dioxygenase"/>
    <property type="match status" value="1"/>
</dbReference>
<dbReference type="EMBL" id="VDGI01000001">
    <property type="protein sequence ID" value="TQR21449.1"/>
    <property type="molecule type" value="Genomic_DNA"/>
</dbReference>
<feature type="domain" description="VOC" evidence="2">
    <location>
        <begin position="7"/>
        <end position="121"/>
    </location>
</feature>
<sequence length="124" mass="14154">MEVIHMKLGQIAVNVENVERAVEFYREVLGLPLLFETNGLAFFQCDDTRLLLSRPESEEFDHPSSVLYFQVDDLNVEVSRMKAAGAMFLDEPHQVGTMGNIEIWMAFFKDTEGNTHALMSEIKI</sequence>
<organism evidence="3 4">
    <name type="scientific">Psychrobacillus vulpis</name>
    <dbReference type="NCBI Taxonomy" id="2325572"/>
    <lineage>
        <taxon>Bacteria</taxon>
        <taxon>Bacillati</taxon>
        <taxon>Bacillota</taxon>
        <taxon>Bacilli</taxon>
        <taxon>Bacillales</taxon>
        <taxon>Bacillaceae</taxon>
        <taxon>Psychrobacillus</taxon>
    </lineage>
</organism>
<evidence type="ECO:0000313" key="4">
    <source>
        <dbReference type="Proteomes" id="UP000316626"/>
    </source>
</evidence>
<dbReference type="PROSITE" id="PS51819">
    <property type="entry name" value="VOC"/>
    <property type="match status" value="1"/>
</dbReference>
<dbReference type="Gene3D" id="3.10.180.10">
    <property type="entry name" value="2,3-Dihydroxybiphenyl 1,2-Dioxygenase, domain 1"/>
    <property type="match status" value="1"/>
</dbReference>
<dbReference type="GO" id="GO:0046872">
    <property type="term" value="F:metal ion binding"/>
    <property type="evidence" value="ECO:0007669"/>
    <property type="project" value="UniProtKB-KW"/>
</dbReference>
<keyword evidence="4" id="KW-1185">Reference proteome</keyword>
<comment type="caution">
    <text evidence="3">The sequence shown here is derived from an EMBL/GenBank/DDBJ whole genome shotgun (WGS) entry which is preliminary data.</text>
</comment>
<dbReference type="InterPro" id="IPR029068">
    <property type="entry name" value="Glyas_Bleomycin-R_OHBP_Dase"/>
</dbReference>
<dbReference type="PANTHER" id="PTHR33993">
    <property type="entry name" value="GLYOXALASE-RELATED"/>
    <property type="match status" value="1"/>
</dbReference>
<dbReference type="OrthoDB" id="9804944at2"/>
<dbReference type="InterPro" id="IPR037523">
    <property type="entry name" value="VOC_core"/>
</dbReference>
<dbReference type="InterPro" id="IPR004360">
    <property type="entry name" value="Glyas_Fos-R_dOase_dom"/>
</dbReference>
<dbReference type="PANTHER" id="PTHR33993:SF2">
    <property type="entry name" value="VOC DOMAIN-CONTAINING PROTEIN"/>
    <property type="match status" value="1"/>
</dbReference>
<dbReference type="InterPro" id="IPR052164">
    <property type="entry name" value="Anthracycline_SecMetBiosynth"/>
</dbReference>
<gene>
    <name evidence="3" type="ORF">FG384_00335</name>
</gene>
<name>A0A544TVG9_9BACI</name>
<dbReference type="AlphaFoldDB" id="A0A544TVG9"/>
<reference evidence="3 4" key="1">
    <citation type="submission" date="2019-06" db="EMBL/GenBank/DDBJ databases">
        <title>Psychrobacillus vulpis sp. nov., a new species isolated from feces of a red fox that inhabits in The Tablas de Daimiel Natural Park, Albacete, Spain.</title>
        <authorList>
            <person name="Rodriguez M."/>
            <person name="Reina J.C."/>
            <person name="Bejar V."/>
            <person name="Llamas I."/>
        </authorList>
    </citation>
    <scope>NUCLEOTIDE SEQUENCE [LARGE SCALE GENOMIC DNA]</scope>
    <source>
        <strain evidence="3 4">Z8</strain>
    </source>
</reference>